<dbReference type="OrthoDB" id="8609993at2759"/>
<dbReference type="InterPro" id="IPR013783">
    <property type="entry name" value="Ig-like_fold"/>
</dbReference>
<dbReference type="STRING" id="334426.A0A0R3PAV4"/>
<sequence>MLQFVLEKDQRLPHSQLIVQLPVVHPFFDHFIAKVVDVSPSVDSLIRDANRTFLASTDDSTTIRIHSLHPGHKYRIAIIGRRDDNSSVLREDEVTMDPSAPQFPIQDIDITMNNITLKVVKNEKYVQDLFLVEYRQLEPDKRYPVLEVLDIPEQKNLEIYIGNLNPGQDYIVKVIAVKSGLRSRPWSATLSTKPDSVSNLTVSETGISCLTVEWKLPANSGADSFLIRYSKMDVVSNTSITLPRTDRSVHLCNNIVPGYIYIISIVVKKGLSRSEEKTVSYTVRPLSPEDFKIFPDITKGKYRLMFGLNSTSYYDGCRVSVVSETLEKIEQSEKLSEEGANKKCSILLPLFPGDRFEFTLSTFSHNVSSSKLYRSVVLTPAFDMAAFGLNLQELRNGVELSWPQSDVFMARIKDIWSKESPKIPSFEEISLALVWFQVVGPASQLQMRLFPTDGVGKGRRLHGDPYNATSLYIGSLRKGSCYKICSTVGLSTNIFMESKSLLTQLSFLKPIMIIRFFQIQIFTVTKSGIVSETRFNEYFRMSPPGVNMSVHSITQTSATLHLVFPYDVGFFVPDNPDPQSELNVVVIDMHGHVVLDKTQKAHGNVLSEIKLNGLRPYHKYSLNAKITCSSGPLECKPAVRSLRQLSFSTMQDKPGPVLSASVSALNPYSVQDTSVDSRSIIVGTATNRSDHFLETVIDGLSGGERYNFVVRAVTEAGPGEPHTVPPDFIKMPIMAPPRTAAVPKVDSNSITSYSLTVKYSPIMFNAKHGKIVRSALLVAEVTEDGQVSEIWLNAGNDTYTWMQVQRFDVWPLYTAAVDEPKSRATPSLHQAVGVDQSCGDLPLDTVCNGPLKAATNYKFKLRLFTAPNLFSDTDFSEVVVTGRVIYLWFQFFHLVLFLKFLRLPIHSAKVSSEYVRRKEVNHF</sequence>
<dbReference type="AlphaFoldDB" id="A0A0R3PAV4"/>
<evidence type="ECO:0000259" key="1">
    <source>
        <dbReference type="PROSITE" id="PS50853"/>
    </source>
</evidence>
<name>A0A0R3PAV4_ANGCS</name>
<dbReference type="PANTHER" id="PTHR46957:SF3">
    <property type="entry name" value="CYTOKINE RECEPTOR"/>
    <property type="match status" value="1"/>
</dbReference>
<dbReference type="InterPro" id="IPR003961">
    <property type="entry name" value="FN3_dom"/>
</dbReference>
<dbReference type="EMBL" id="UYYA01000086">
    <property type="protein sequence ID" value="VDM52330.1"/>
    <property type="molecule type" value="Genomic_DNA"/>
</dbReference>
<protein>
    <submittedName>
        <fullName evidence="4">Protein-tyrosine-phosphatase</fullName>
    </submittedName>
</protein>
<dbReference type="Pfam" id="PF25300">
    <property type="entry name" value="Fn3_Dep-1_3rd"/>
    <property type="match status" value="1"/>
</dbReference>
<dbReference type="Pfam" id="PF24950">
    <property type="entry name" value="Fn3_Dep-1_6th"/>
    <property type="match status" value="1"/>
</dbReference>
<dbReference type="SUPFAM" id="SSF49265">
    <property type="entry name" value="Fibronectin type III"/>
    <property type="match status" value="2"/>
</dbReference>
<dbReference type="PROSITE" id="PS50853">
    <property type="entry name" value="FN3"/>
    <property type="match status" value="2"/>
</dbReference>
<dbReference type="InterPro" id="IPR056969">
    <property type="entry name" value="Fn3_Dep-1_6th"/>
</dbReference>
<dbReference type="Pfam" id="PF24943">
    <property type="entry name" value="Fn3_Dep-1_2nd"/>
    <property type="match status" value="1"/>
</dbReference>
<evidence type="ECO:0000313" key="2">
    <source>
        <dbReference type="EMBL" id="VDM52330.1"/>
    </source>
</evidence>
<reference evidence="2 3" key="2">
    <citation type="submission" date="2018-11" db="EMBL/GenBank/DDBJ databases">
        <authorList>
            <consortium name="Pathogen Informatics"/>
        </authorList>
    </citation>
    <scope>NUCLEOTIDE SEQUENCE [LARGE SCALE GENOMIC DNA]</scope>
    <source>
        <strain evidence="2 3">Costa Rica</strain>
    </source>
</reference>
<dbReference type="WBParaSite" id="ACOC_0000074401-mRNA-1">
    <property type="protein sequence ID" value="ACOC_0000074401-mRNA-1"/>
    <property type="gene ID" value="ACOC_0000074401"/>
</dbReference>
<proteinExistence type="predicted"/>
<dbReference type="InterPro" id="IPR050713">
    <property type="entry name" value="RTP_Phos/Ushers"/>
</dbReference>
<dbReference type="SMART" id="SM00060">
    <property type="entry name" value="FN3"/>
    <property type="match status" value="3"/>
</dbReference>
<feature type="domain" description="Fibronectin type-III" evidence="1">
    <location>
        <begin position="97"/>
        <end position="195"/>
    </location>
</feature>
<dbReference type="Gene3D" id="2.60.40.10">
    <property type="entry name" value="Immunoglobulins"/>
    <property type="match status" value="2"/>
</dbReference>
<dbReference type="InterPro" id="IPR056967">
    <property type="entry name" value="Fn3_Dep-1_1st"/>
</dbReference>
<dbReference type="Pfam" id="PF24946">
    <property type="entry name" value="Fn3_Dep-1_4th"/>
    <property type="match status" value="1"/>
</dbReference>
<organism evidence="4">
    <name type="scientific">Angiostrongylus costaricensis</name>
    <name type="common">Nematode worm</name>
    <dbReference type="NCBI Taxonomy" id="334426"/>
    <lineage>
        <taxon>Eukaryota</taxon>
        <taxon>Metazoa</taxon>
        <taxon>Ecdysozoa</taxon>
        <taxon>Nematoda</taxon>
        <taxon>Chromadorea</taxon>
        <taxon>Rhabditida</taxon>
        <taxon>Rhabditina</taxon>
        <taxon>Rhabditomorpha</taxon>
        <taxon>Strongyloidea</taxon>
        <taxon>Metastrongylidae</taxon>
        <taxon>Angiostrongylus</taxon>
    </lineage>
</organism>
<dbReference type="Pfam" id="PF24940">
    <property type="entry name" value="Fn3_Dep-1_5th"/>
    <property type="match status" value="3"/>
</dbReference>
<dbReference type="InterPro" id="IPR056970">
    <property type="entry name" value="Fn3_Dep-1_4th"/>
</dbReference>
<evidence type="ECO:0000313" key="3">
    <source>
        <dbReference type="Proteomes" id="UP000267027"/>
    </source>
</evidence>
<dbReference type="CDD" id="cd00063">
    <property type="entry name" value="FN3"/>
    <property type="match status" value="2"/>
</dbReference>
<dbReference type="PANTHER" id="PTHR46957">
    <property type="entry name" value="CYTOKINE RECEPTOR"/>
    <property type="match status" value="1"/>
</dbReference>
<feature type="domain" description="Fibronectin type-III" evidence="1">
    <location>
        <begin position="196"/>
        <end position="290"/>
    </location>
</feature>
<dbReference type="InterPro" id="IPR057482">
    <property type="entry name" value="Fn3_Dep-1_3rd"/>
</dbReference>
<dbReference type="Pfam" id="PF24942">
    <property type="entry name" value="Fn3_Dep-1_1st"/>
    <property type="match status" value="1"/>
</dbReference>
<dbReference type="OMA" id="CQMVQNE"/>
<evidence type="ECO:0000313" key="4">
    <source>
        <dbReference type="WBParaSite" id="ACOC_0000074401-mRNA-1"/>
    </source>
</evidence>
<gene>
    <name evidence="2" type="ORF">ACOC_LOCUS745</name>
</gene>
<dbReference type="GO" id="GO:0016020">
    <property type="term" value="C:membrane"/>
    <property type="evidence" value="ECO:0007669"/>
    <property type="project" value="UniProtKB-SubCell"/>
</dbReference>
<accession>A0A0R3PAV4</accession>
<keyword evidence="3" id="KW-1185">Reference proteome</keyword>
<dbReference type="InterPro" id="IPR036116">
    <property type="entry name" value="FN3_sf"/>
</dbReference>
<dbReference type="InterPro" id="IPR056966">
    <property type="entry name" value="Fn3_Dep-1_5th"/>
</dbReference>
<dbReference type="InterPro" id="IPR056968">
    <property type="entry name" value="Fn3_Dep-1_2nd"/>
</dbReference>
<reference evidence="4" key="1">
    <citation type="submission" date="2016-04" db="UniProtKB">
        <authorList>
            <consortium name="WormBaseParasite"/>
        </authorList>
    </citation>
    <scope>IDENTIFICATION</scope>
</reference>
<dbReference type="Proteomes" id="UP000267027">
    <property type="component" value="Unassembled WGS sequence"/>
</dbReference>